<feature type="region of interest" description="Disordered" evidence="1">
    <location>
        <begin position="87"/>
        <end position="106"/>
    </location>
</feature>
<sequence>MCGVYPRANVISESVTAIVALGVNDTDVQALPEAFCREKVRRSGRIGLKINLLSIQFKWVYRYKCLSRPGPFEPVFINLVKAIKQDLPPGSLLPSIPKPRRRTPSS</sequence>
<dbReference type="AlphaFoldDB" id="A0A8X7VB89"/>
<protein>
    <submittedName>
        <fullName evidence="2">Uncharacterized protein</fullName>
    </submittedName>
</protein>
<proteinExistence type="predicted"/>
<accession>A0A8X7VB89</accession>
<evidence type="ECO:0000313" key="3">
    <source>
        <dbReference type="Proteomes" id="UP000886595"/>
    </source>
</evidence>
<comment type="caution">
    <text evidence="2">The sequence shown here is derived from an EMBL/GenBank/DDBJ whole genome shotgun (WGS) entry which is preliminary data.</text>
</comment>
<keyword evidence="3" id="KW-1185">Reference proteome</keyword>
<name>A0A8X7VB89_BRACI</name>
<dbReference type="Proteomes" id="UP000886595">
    <property type="component" value="Unassembled WGS sequence"/>
</dbReference>
<dbReference type="EMBL" id="JAAMPC010000006">
    <property type="protein sequence ID" value="KAG2308120.1"/>
    <property type="molecule type" value="Genomic_DNA"/>
</dbReference>
<gene>
    <name evidence="2" type="ORF">Bca52824_027868</name>
</gene>
<evidence type="ECO:0000256" key="1">
    <source>
        <dbReference type="SAM" id="MobiDB-lite"/>
    </source>
</evidence>
<evidence type="ECO:0000313" key="2">
    <source>
        <dbReference type="EMBL" id="KAG2308120.1"/>
    </source>
</evidence>
<organism evidence="2 3">
    <name type="scientific">Brassica carinata</name>
    <name type="common">Ethiopian mustard</name>
    <name type="synonym">Abyssinian cabbage</name>
    <dbReference type="NCBI Taxonomy" id="52824"/>
    <lineage>
        <taxon>Eukaryota</taxon>
        <taxon>Viridiplantae</taxon>
        <taxon>Streptophyta</taxon>
        <taxon>Embryophyta</taxon>
        <taxon>Tracheophyta</taxon>
        <taxon>Spermatophyta</taxon>
        <taxon>Magnoliopsida</taxon>
        <taxon>eudicotyledons</taxon>
        <taxon>Gunneridae</taxon>
        <taxon>Pentapetalae</taxon>
        <taxon>rosids</taxon>
        <taxon>malvids</taxon>
        <taxon>Brassicales</taxon>
        <taxon>Brassicaceae</taxon>
        <taxon>Brassiceae</taxon>
        <taxon>Brassica</taxon>
    </lineage>
</organism>
<reference evidence="2 3" key="1">
    <citation type="submission" date="2020-02" db="EMBL/GenBank/DDBJ databases">
        <authorList>
            <person name="Ma Q."/>
            <person name="Huang Y."/>
            <person name="Song X."/>
            <person name="Pei D."/>
        </authorList>
    </citation>
    <scope>NUCLEOTIDE SEQUENCE [LARGE SCALE GENOMIC DNA]</scope>
    <source>
        <strain evidence="2">Sxm20200214</strain>
        <tissue evidence="2">Leaf</tissue>
    </source>
</reference>